<evidence type="ECO:0000313" key="1">
    <source>
        <dbReference type="EMBL" id="GFR59947.1"/>
    </source>
</evidence>
<protein>
    <submittedName>
        <fullName evidence="1">Uncharacterized protein</fullName>
    </submittedName>
</protein>
<evidence type="ECO:0000313" key="2">
    <source>
        <dbReference type="Proteomes" id="UP000762676"/>
    </source>
</evidence>
<proteinExistence type="predicted"/>
<name>A0AAV4EFX5_9GAST</name>
<dbReference type="EMBL" id="BMAT01003661">
    <property type="protein sequence ID" value="GFR59947.1"/>
    <property type="molecule type" value="Genomic_DNA"/>
</dbReference>
<reference evidence="1 2" key="1">
    <citation type="journal article" date="2021" name="Elife">
        <title>Chloroplast acquisition without the gene transfer in kleptoplastic sea slugs, Plakobranchus ocellatus.</title>
        <authorList>
            <person name="Maeda T."/>
            <person name="Takahashi S."/>
            <person name="Yoshida T."/>
            <person name="Shimamura S."/>
            <person name="Takaki Y."/>
            <person name="Nagai Y."/>
            <person name="Toyoda A."/>
            <person name="Suzuki Y."/>
            <person name="Arimoto A."/>
            <person name="Ishii H."/>
            <person name="Satoh N."/>
            <person name="Nishiyama T."/>
            <person name="Hasebe M."/>
            <person name="Maruyama T."/>
            <person name="Minagawa J."/>
            <person name="Obokata J."/>
            <person name="Shigenobu S."/>
        </authorList>
    </citation>
    <scope>NUCLEOTIDE SEQUENCE [LARGE SCALE GENOMIC DNA]</scope>
</reference>
<dbReference type="AlphaFoldDB" id="A0AAV4EFX5"/>
<sequence length="87" mass="10099">MNNEWHITWPLVRVSDIEPLVLSLACERVRATGPVPYVEHQPGNTRQNVNNSVLAPFKHRTFLPPPRARAWWFLVLHVSNARRHSNV</sequence>
<organism evidence="1 2">
    <name type="scientific">Elysia marginata</name>
    <dbReference type="NCBI Taxonomy" id="1093978"/>
    <lineage>
        <taxon>Eukaryota</taxon>
        <taxon>Metazoa</taxon>
        <taxon>Spiralia</taxon>
        <taxon>Lophotrochozoa</taxon>
        <taxon>Mollusca</taxon>
        <taxon>Gastropoda</taxon>
        <taxon>Heterobranchia</taxon>
        <taxon>Euthyneura</taxon>
        <taxon>Panpulmonata</taxon>
        <taxon>Sacoglossa</taxon>
        <taxon>Placobranchoidea</taxon>
        <taxon>Plakobranchidae</taxon>
        <taxon>Elysia</taxon>
    </lineage>
</organism>
<gene>
    <name evidence="1" type="ORF">ElyMa_001808100</name>
</gene>
<dbReference type="Proteomes" id="UP000762676">
    <property type="component" value="Unassembled WGS sequence"/>
</dbReference>
<accession>A0AAV4EFX5</accession>
<keyword evidence="2" id="KW-1185">Reference proteome</keyword>
<comment type="caution">
    <text evidence="1">The sequence shown here is derived from an EMBL/GenBank/DDBJ whole genome shotgun (WGS) entry which is preliminary data.</text>
</comment>